<dbReference type="EMBL" id="JAVIZC010000001">
    <property type="protein sequence ID" value="MDR6099843.1"/>
    <property type="molecule type" value="Genomic_DNA"/>
</dbReference>
<dbReference type="Proteomes" id="UP001255601">
    <property type="component" value="Unassembled WGS sequence"/>
</dbReference>
<organism evidence="7 8">
    <name type="scientific">Agrobacterium larrymoorei</name>
    <dbReference type="NCBI Taxonomy" id="160699"/>
    <lineage>
        <taxon>Bacteria</taxon>
        <taxon>Pseudomonadati</taxon>
        <taxon>Pseudomonadota</taxon>
        <taxon>Alphaproteobacteria</taxon>
        <taxon>Hyphomicrobiales</taxon>
        <taxon>Rhizobiaceae</taxon>
        <taxon>Rhizobium/Agrobacterium group</taxon>
        <taxon>Agrobacterium</taxon>
    </lineage>
</organism>
<evidence type="ECO:0000259" key="6">
    <source>
        <dbReference type="PROSITE" id="PS50931"/>
    </source>
</evidence>
<reference evidence="7" key="1">
    <citation type="submission" date="2023-08" db="EMBL/GenBank/DDBJ databases">
        <title>Functional and genomic diversity of the sorghum phyllosphere microbiome.</title>
        <authorList>
            <person name="Shade A."/>
        </authorList>
    </citation>
    <scope>NUCLEOTIDE SEQUENCE</scope>
    <source>
        <strain evidence="7">SORGH_AS_0974</strain>
    </source>
</reference>
<keyword evidence="2" id="KW-0805">Transcription regulation</keyword>
<proteinExistence type="inferred from homology"/>
<evidence type="ECO:0000256" key="1">
    <source>
        <dbReference type="ARBA" id="ARBA00009437"/>
    </source>
</evidence>
<evidence type="ECO:0000256" key="4">
    <source>
        <dbReference type="ARBA" id="ARBA00023159"/>
    </source>
</evidence>
<sequence>MINFRQLEVLKTLLATGSTIATAKSMGLSQSGVSRLLQQLETDLELRLFDRDKGRLIPTPEASILARDAETILLGLNRFSGLAEDLRSGAKGPEMVRVGLPSSMWENFAPAMMKEFVRDYPSVRIETFFETTSNIARLVEQKVIDFGFLRNEHPALPGIDMEIVASGTSVCVLPEGHELASMKEISARDLRGVPLILIGRQRPTRMLLDQTFAREAVRQNVKIETHTNSSACSYVAHGLGVAILSSFFANLYRNLPIVQRPFVPVTTQEFALATPSGTSASLAAKALMDALKRQIEISQKYCSSD</sequence>
<feature type="domain" description="HTH lysR-type" evidence="6">
    <location>
        <begin position="2"/>
        <end position="59"/>
    </location>
</feature>
<evidence type="ECO:0000256" key="3">
    <source>
        <dbReference type="ARBA" id="ARBA00023125"/>
    </source>
</evidence>
<keyword evidence="4" id="KW-0010">Activator</keyword>
<dbReference type="InterPro" id="IPR037424">
    <property type="entry name" value="NocR_PBP2"/>
</dbReference>
<dbReference type="PANTHER" id="PTHR30427:SF1">
    <property type="entry name" value="TRANSCRIPTIONAL ACTIVATOR PROTEIN LYSR"/>
    <property type="match status" value="1"/>
</dbReference>
<evidence type="ECO:0000313" key="8">
    <source>
        <dbReference type="Proteomes" id="UP001255601"/>
    </source>
</evidence>
<dbReference type="Gene3D" id="1.10.10.10">
    <property type="entry name" value="Winged helix-like DNA-binding domain superfamily/Winged helix DNA-binding domain"/>
    <property type="match status" value="1"/>
</dbReference>
<dbReference type="AlphaFoldDB" id="A0AAJ2B9B4"/>
<keyword evidence="5" id="KW-0804">Transcription</keyword>
<comment type="similarity">
    <text evidence="1">Belongs to the LysR transcriptional regulatory family.</text>
</comment>
<evidence type="ECO:0000256" key="2">
    <source>
        <dbReference type="ARBA" id="ARBA00023015"/>
    </source>
</evidence>
<dbReference type="CDD" id="cd08415">
    <property type="entry name" value="PBP2_LysR_opines_like"/>
    <property type="match status" value="1"/>
</dbReference>
<dbReference type="Pfam" id="PF00126">
    <property type="entry name" value="HTH_1"/>
    <property type="match status" value="1"/>
</dbReference>
<dbReference type="PROSITE" id="PS50931">
    <property type="entry name" value="HTH_LYSR"/>
    <property type="match status" value="1"/>
</dbReference>
<dbReference type="InterPro" id="IPR036390">
    <property type="entry name" value="WH_DNA-bd_sf"/>
</dbReference>
<dbReference type="InterPro" id="IPR005119">
    <property type="entry name" value="LysR_subst-bd"/>
</dbReference>
<name>A0AAJ2B9B4_9HYPH</name>
<dbReference type="GO" id="GO:0043565">
    <property type="term" value="F:sequence-specific DNA binding"/>
    <property type="evidence" value="ECO:0007669"/>
    <property type="project" value="TreeGrafter"/>
</dbReference>
<dbReference type="Gene3D" id="3.40.190.290">
    <property type="match status" value="1"/>
</dbReference>
<protein>
    <submittedName>
        <fullName evidence="7">DNA-binding transcriptional LysR family regulator</fullName>
    </submittedName>
</protein>
<comment type="caution">
    <text evidence="7">The sequence shown here is derived from an EMBL/GenBank/DDBJ whole genome shotgun (WGS) entry which is preliminary data.</text>
</comment>
<accession>A0AAJ2B9B4</accession>
<dbReference type="GO" id="GO:0010628">
    <property type="term" value="P:positive regulation of gene expression"/>
    <property type="evidence" value="ECO:0007669"/>
    <property type="project" value="TreeGrafter"/>
</dbReference>
<dbReference type="PANTHER" id="PTHR30427">
    <property type="entry name" value="TRANSCRIPTIONAL ACTIVATOR PROTEIN LYSR"/>
    <property type="match status" value="1"/>
</dbReference>
<keyword evidence="3 7" id="KW-0238">DNA-binding</keyword>
<evidence type="ECO:0000256" key="5">
    <source>
        <dbReference type="ARBA" id="ARBA00023163"/>
    </source>
</evidence>
<dbReference type="GO" id="GO:0003700">
    <property type="term" value="F:DNA-binding transcription factor activity"/>
    <property type="evidence" value="ECO:0007669"/>
    <property type="project" value="InterPro"/>
</dbReference>
<gene>
    <name evidence="7" type="ORF">QE369_000021</name>
</gene>
<dbReference type="InterPro" id="IPR000847">
    <property type="entry name" value="LysR_HTH_N"/>
</dbReference>
<dbReference type="SUPFAM" id="SSF46785">
    <property type="entry name" value="Winged helix' DNA-binding domain"/>
    <property type="match status" value="1"/>
</dbReference>
<dbReference type="Pfam" id="PF03466">
    <property type="entry name" value="LysR_substrate"/>
    <property type="match status" value="1"/>
</dbReference>
<dbReference type="InterPro" id="IPR036388">
    <property type="entry name" value="WH-like_DNA-bd_sf"/>
</dbReference>
<dbReference type="SUPFAM" id="SSF53850">
    <property type="entry name" value="Periplasmic binding protein-like II"/>
    <property type="match status" value="1"/>
</dbReference>
<evidence type="ECO:0000313" key="7">
    <source>
        <dbReference type="EMBL" id="MDR6099843.1"/>
    </source>
</evidence>